<dbReference type="AlphaFoldDB" id="E9G7Z0"/>
<keyword evidence="3" id="KW-1185">Reference proteome</keyword>
<gene>
    <name evidence="2" type="ORF">DAPPUDRAFT_314929</name>
</gene>
<organism evidence="2 3">
    <name type="scientific">Daphnia pulex</name>
    <name type="common">Water flea</name>
    <dbReference type="NCBI Taxonomy" id="6669"/>
    <lineage>
        <taxon>Eukaryota</taxon>
        <taxon>Metazoa</taxon>
        <taxon>Ecdysozoa</taxon>
        <taxon>Arthropoda</taxon>
        <taxon>Crustacea</taxon>
        <taxon>Branchiopoda</taxon>
        <taxon>Diplostraca</taxon>
        <taxon>Cladocera</taxon>
        <taxon>Anomopoda</taxon>
        <taxon>Daphniidae</taxon>
        <taxon>Daphnia</taxon>
    </lineage>
</organism>
<reference evidence="2 3" key="1">
    <citation type="journal article" date="2011" name="Science">
        <title>The ecoresponsive genome of Daphnia pulex.</title>
        <authorList>
            <person name="Colbourne J.K."/>
            <person name="Pfrender M.E."/>
            <person name="Gilbert D."/>
            <person name="Thomas W.K."/>
            <person name="Tucker A."/>
            <person name="Oakley T.H."/>
            <person name="Tokishita S."/>
            <person name="Aerts A."/>
            <person name="Arnold G.J."/>
            <person name="Basu M.K."/>
            <person name="Bauer D.J."/>
            <person name="Caceres C.E."/>
            <person name="Carmel L."/>
            <person name="Casola C."/>
            <person name="Choi J.H."/>
            <person name="Detter J.C."/>
            <person name="Dong Q."/>
            <person name="Dusheyko S."/>
            <person name="Eads B.D."/>
            <person name="Frohlich T."/>
            <person name="Geiler-Samerotte K.A."/>
            <person name="Gerlach D."/>
            <person name="Hatcher P."/>
            <person name="Jogdeo S."/>
            <person name="Krijgsveld J."/>
            <person name="Kriventseva E.V."/>
            <person name="Kultz D."/>
            <person name="Laforsch C."/>
            <person name="Lindquist E."/>
            <person name="Lopez J."/>
            <person name="Manak J.R."/>
            <person name="Muller J."/>
            <person name="Pangilinan J."/>
            <person name="Patwardhan R.P."/>
            <person name="Pitluck S."/>
            <person name="Pritham E.J."/>
            <person name="Rechtsteiner A."/>
            <person name="Rho M."/>
            <person name="Rogozin I.B."/>
            <person name="Sakarya O."/>
            <person name="Salamov A."/>
            <person name="Schaack S."/>
            <person name="Shapiro H."/>
            <person name="Shiga Y."/>
            <person name="Skalitzky C."/>
            <person name="Smith Z."/>
            <person name="Souvorov A."/>
            <person name="Sung W."/>
            <person name="Tang Z."/>
            <person name="Tsuchiya D."/>
            <person name="Tu H."/>
            <person name="Vos H."/>
            <person name="Wang M."/>
            <person name="Wolf Y.I."/>
            <person name="Yamagata H."/>
            <person name="Yamada T."/>
            <person name="Ye Y."/>
            <person name="Shaw J.R."/>
            <person name="Andrews J."/>
            <person name="Crease T.J."/>
            <person name="Tang H."/>
            <person name="Lucas S.M."/>
            <person name="Robertson H.M."/>
            <person name="Bork P."/>
            <person name="Koonin E.V."/>
            <person name="Zdobnov E.M."/>
            <person name="Grigoriev I.V."/>
            <person name="Lynch M."/>
            <person name="Boore J.L."/>
        </authorList>
    </citation>
    <scope>NUCLEOTIDE SEQUENCE [LARGE SCALE GENOMIC DNA]</scope>
</reference>
<name>E9G7Z0_DAPPU</name>
<evidence type="ECO:0000259" key="1">
    <source>
        <dbReference type="Pfam" id="PF21787"/>
    </source>
</evidence>
<accession>E9G7Z0</accession>
<dbReference type="Proteomes" id="UP000000305">
    <property type="component" value="Unassembled WGS sequence"/>
</dbReference>
<dbReference type="InParanoid" id="E9G7Z0"/>
<feature type="domain" description="Transposable element P transposase-like RNase H" evidence="1">
    <location>
        <begin position="14"/>
        <end position="110"/>
    </location>
</feature>
<evidence type="ECO:0000313" key="2">
    <source>
        <dbReference type="EMBL" id="EFX84575.1"/>
    </source>
</evidence>
<sequence>MISAVVGNFGLYYFAIKEFADYWRNKPMNERYCSLMWDEIMISVELNFNTNTFQFEGFVSHIWEETKFNPEDNRAEPQNESLADNTLVFIVRPYMTNKTQTIGVFPAKGAVKGTYLF</sequence>
<dbReference type="KEGG" id="dpx:DAPPUDRAFT_314929"/>
<proteinExistence type="predicted"/>
<dbReference type="OrthoDB" id="6627680at2759"/>
<dbReference type="InterPro" id="IPR048365">
    <property type="entry name" value="TNP-like_RNaseH_N"/>
</dbReference>
<dbReference type="EMBL" id="GL732534">
    <property type="protein sequence ID" value="EFX84575.1"/>
    <property type="molecule type" value="Genomic_DNA"/>
</dbReference>
<dbReference type="HOGENOM" id="CLU_2087204_0_0_1"/>
<evidence type="ECO:0000313" key="3">
    <source>
        <dbReference type="Proteomes" id="UP000000305"/>
    </source>
</evidence>
<dbReference type="PhylomeDB" id="E9G7Z0"/>
<dbReference type="Pfam" id="PF21787">
    <property type="entry name" value="TNP-like_RNaseH_N"/>
    <property type="match status" value="1"/>
</dbReference>
<protein>
    <recommendedName>
        <fullName evidence="1">Transposable element P transposase-like RNase H domain-containing protein</fullName>
    </recommendedName>
</protein>